<evidence type="ECO:0000313" key="3">
    <source>
        <dbReference type="Proteomes" id="UP000218811"/>
    </source>
</evidence>
<name>A0A2H3JW76_WOLCO</name>
<sequence length="113" mass="12180">MSRPAFPSTSRRRAFSSSYHYIRLSVSPPCADVLTLRKTMQDALLQTFGLLSANTYIDVLSLAEDGSEVVVRIAKNEAAKLLAAVAAFAGSPRLSVIKESPFLPSLLLSQPLA</sequence>
<keyword evidence="3" id="KW-1185">Reference proteome</keyword>
<proteinExistence type="predicted"/>
<dbReference type="AlphaFoldDB" id="A0A2H3JW76"/>
<accession>A0A2H3JW76</accession>
<organism evidence="2 3">
    <name type="scientific">Wolfiporia cocos (strain MD-104)</name>
    <name type="common">Brown rot fungus</name>
    <dbReference type="NCBI Taxonomy" id="742152"/>
    <lineage>
        <taxon>Eukaryota</taxon>
        <taxon>Fungi</taxon>
        <taxon>Dikarya</taxon>
        <taxon>Basidiomycota</taxon>
        <taxon>Agaricomycotina</taxon>
        <taxon>Agaricomycetes</taxon>
        <taxon>Polyporales</taxon>
        <taxon>Phaeolaceae</taxon>
        <taxon>Wolfiporia</taxon>
    </lineage>
</organism>
<protein>
    <recommendedName>
        <fullName evidence="1">Ribonucleases P/MRP subunit Pop8-like domain-containing protein</fullName>
    </recommendedName>
</protein>
<dbReference type="EMBL" id="KB468135">
    <property type="protein sequence ID" value="PCH43159.1"/>
    <property type="molecule type" value="Genomic_DNA"/>
</dbReference>
<dbReference type="OrthoDB" id="3265020at2759"/>
<feature type="domain" description="Ribonucleases P/MRP subunit Pop8-like" evidence="1">
    <location>
        <begin position="31"/>
        <end position="88"/>
    </location>
</feature>
<dbReference type="Proteomes" id="UP000218811">
    <property type="component" value="Unassembled WGS sequence"/>
</dbReference>
<gene>
    <name evidence="2" type="ORF">WOLCODRAFT_164278</name>
</gene>
<dbReference type="OMA" id="TYHYIRF"/>
<reference evidence="2 3" key="1">
    <citation type="journal article" date="2012" name="Science">
        <title>The Paleozoic origin of enzymatic lignin decomposition reconstructed from 31 fungal genomes.</title>
        <authorList>
            <person name="Floudas D."/>
            <person name="Binder M."/>
            <person name="Riley R."/>
            <person name="Barry K."/>
            <person name="Blanchette R.A."/>
            <person name="Henrissat B."/>
            <person name="Martinez A.T."/>
            <person name="Otillar R."/>
            <person name="Spatafora J.W."/>
            <person name="Yadav J.S."/>
            <person name="Aerts A."/>
            <person name="Benoit I."/>
            <person name="Boyd A."/>
            <person name="Carlson A."/>
            <person name="Copeland A."/>
            <person name="Coutinho P.M."/>
            <person name="de Vries R.P."/>
            <person name="Ferreira P."/>
            <person name="Findley K."/>
            <person name="Foster B."/>
            <person name="Gaskell J."/>
            <person name="Glotzer D."/>
            <person name="Gorecki P."/>
            <person name="Heitman J."/>
            <person name="Hesse C."/>
            <person name="Hori C."/>
            <person name="Igarashi K."/>
            <person name="Jurgens J.A."/>
            <person name="Kallen N."/>
            <person name="Kersten P."/>
            <person name="Kohler A."/>
            <person name="Kuees U."/>
            <person name="Kumar T.K.A."/>
            <person name="Kuo A."/>
            <person name="LaButti K."/>
            <person name="Larrondo L.F."/>
            <person name="Lindquist E."/>
            <person name="Ling A."/>
            <person name="Lombard V."/>
            <person name="Lucas S."/>
            <person name="Lundell T."/>
            <person name="Martin R."/>
            <person name="McLaughlin D.J."/>
            <person name="Morgenstern I."/>
            <person name="Morin E."/>
            <person name="Murat C."/>
            <person name="Nagy L.G."/>
            <person name="Nolan M."/>
            <person name="Ohm R.A."/>
            <person name="Patyshakuliyeva A."/>
            <person name="Rokas A."/>
            <person name="Ruiz-Duenas F.J."/>
            <person name="Sabat G."/>
            <person name="Salamov A."/>
            <person name="Samejima M."/>
            <person name="Schmutz J."/>
            <person name="Slot J.C."/>
            <person name="St John F."/>
            <person name="Stenlid J."/>
            <person name="Sun H."/>
            <person name="Sun S."/>
            <person name="Syed K."/>
            <person name="Tsang A."/>
            <person name="Wiebenga A."/>
            <person name="Young D."/>
            <person name="Pisabarro A."/>
            <person name="Eastwood D.C."/>
            <person name="Martin F."/>
            <person name="Cullen D."/>
            <person name="Grigoriev I.V."/>
            <person name="Hibbett D.S."/>
        </authorList>
    </citation>
    <scope>NUCLEOTIDE SEQUENCE [LARGE SCALE GENOMIC DNA]</scope>
    <source>
        <strain evidence="2 3">MD-104</strain>
    </source>
</reference>
<evidence type="ECO:0000259" key="1">
    <source>
        <dbReference type="Pfam" id="PF20976"/>
    </source>
</evidence>
<evidence type="ECO:0000313" key="2">
    <source>
        <dbReference type="EMBL" id="PCH43159.1"/>
    </source>
</evidence>
<dbReference type="Pfam" id="PF20976">
    <property type="entry name" value="Pop8"/>
    <property type="match status" value="1"/>
</dbReference>
<dbReference type="InterPro" id="IPR049128">
    <property type="entry name" value="Pop8-like_dom"/>
</dbReference>